<dbReference type="SFLD" id="SFLDS00003">
    <property type="entry name" value="Haloacid_Dehalogenase"/>
    <property type="match status" value="1"/>
</dbReference>
<organism evidence="1 2">
    <name type="scientific">Bhargavaea ginsengi</name>
    <dbReference type="NCBI Taxonomy" id="426757"/>
    <lineage>
        <taxon>Bacteria</taxon>
        <taxon>Bacillati</taxon>
        <taxon>Bacillota</taxon>
        <taxon>Bacilli</taxon>
        <taxon>Bacillales</taxon>
        <taxon>Caryophanaceae</taxon>
        <taxon>Bhargavaea</taxon>
    </lineage>
</organism>
<dbReference type="STRING" id="426757.SAMN04488127_1820"/>
<dbReference type="InterPro" id="IPR050155">
    <property type="entry name" value="HAD-like_hydrolase_sf"/>
</dbReference>
<name>A0A1H6Z0A7_9BACL</name>
<dbReference type="GO" id="GO:0006281">
    <property type="term" value="P:DNA repair"/>
    <property type="evidence" value="ECO:0007669"/>
    <property type="project" value="TreeGrafter"/>
</dbReference>
<dbReference type="GO" id="GO:0008967">
    <property type="term" value="F:phosphoglycolate phosphatase activity"/>
    <property type="evidence" value="ECO:0007669"/>
    <property type="project" value="TreeGrafter"/>
</dbReference>
<evidence type="ECO:0000313" key="1">
    <source>
        <dbReference type="EMBL" id="SEJ44807.1"/>
    </source>
</evidence>
<dbReference type="Pfam" id="PF13419">
    <property type="entry name" value="HAD_2"/>
    <property type="match status" value="1"/>
</dbReference>
<dbReference type="SUPFAM" id="SSF56784">
    <property type="entry name" value="HAD-like"/>
    <property type="match status" value="1"/>
</dbReference>
<dbReference type="InterPro" id="IPR036412">
    <property type="entry name" value="HAD-like_sf"/>
</dbReference>
<dbReference type="PANTHER" id="PTHR43434:SF26">
    <property type="entry name" value="PYROPHOSPHATASE PPAX"/>
    <property type="match status" value="1"/>
</dbReference>
<dbReference type="Gene3D" id="3.40.50.1000">
    <property type="entry name" value="HAD superfamily/HAD-like"/>
    <property type="match status" value="1"/>
</dbReference>
<dbReference type="InterPro" id="IPR023198">
    <property type="entry name" value="PGP-like_dom2"/>
</dbReference>
<evidence type="ECO:0000313" key="2">
    <source>
        <dbReference type="Proteomes" id="UP000199200"/>
    </source>
</evidence>
<protein>
    <submittedName>
        <fullName evidence="1">Haloacid dehalogenase superfamily, subfamily IA, variant 1 with third motif having Dx(3-4)D or Dx(3-4)E</fullName>
    </submittedName>
</protein>
<dbReference type="InterPro" id="IPR006439">
    <property type="entry name" value="HAD-SF_hydro_IA"/>
</dbReference>
<dbReference type="Proteomes" id="UP000199200">
    <property type="component" value="Unassembled WGS sequence"/>
</dbReference>
<dbReference type="SFLD" id="SFLDG01129">
    <property type="entry name" value="C1.5:_HAD__Beta-PGM__Phosphata"/>
    <property type="match status" value="1"/>
</dbReference>
<dbReference type="InterPro" id="IPR041492">
    <property type="entry name" value="HAD_2"/>
</dbReference>
<proteinExistence type="predicted"/>
<dbReference type="EMBL" id="FNZF01000003">
    <property type="protein sequence ID" value="SEJ44807.1"/>
    <property type="molecule type" value="Genomic_DNA"/>
</dbReference>
<dbReference type="RefSeq" id="WP_092052602.1">
    <property type="nucleotide sequence ID" value="NZ_FNZF01000003.1"/>
</dbReference>
<sequence>MYNTIIFDVDGTLIDTEKAVLGSLQKMLKEDYGKQMPLEELTFVLGIPGSSSLPLLDITDIGQANKRWNHFMKEFFHEIKVFDGIKEVLGTLEDRGLVLGIVTSKTNQEIIDDFEPFGLSGYMTHSVSADDTEKHKPNPDPLLKFLEISGADPKTAIYIGDTVYDYKCARDTGIDFGLALWGCKHPEKISAAYNFEKPQDIMRILE</sequence>
<dbReference type="OrthoDB" id="9802350at2"/>
<accession>A0A1H6Z0A7</accession>
<dbReference type="GO" id="GO:0005829">
    <property type="term" value="C:cytosol"/>
    <property type="evidence" value="ECO:0007669"/>
    <property type="project" value="TreeGrafter"/>
</dbReference>
<dbReference type="SFLD" id="SFLDG01135">
    <property type="entry name" value="C1.5.6:_HAD__Beta-PGM__Phospha"/>
    <property type="match status" value="1"/>
</dbReference>
<dbReference type="Gene3D" id="1.10.150.240">
    <property type="entry name" value="Putative phosphatase, domain 2"/>
    <property type="match status" value="1"/>
</dbReference>
<gene>
    <name evidence="1" type="ORF">SAMN04488127_1820</name>
</gene>
<reference evidence="2" key="1">
    <citation type="submission" date="2016-10" db="EMBL/GenBank/DDBJ databases">
        <authorList>
            <person name="Varghese N."/>
            <person name="Submissions S."/>
        </authorList>
    </citation>
    <scope>NUCLEOTIDE SEQUENCE [LARGE SCALE GENOMIC DNA]</scope>
    <source>
        <strain evidence="2">CGMCC 1.6763</strain>
    </source>
</reference>
<dbReference type="PANTHER" id="PTHR43434">
    <property type="entry name" value="PHOSPHOGLYCOLATE PHOSPHATASE"/>
    <property type="match status" value="1"/>
</dbReference>
<dbReference type="InterPro" id="IPR023214">
    <property type="entry name" value="HAD_sf"/>
</dbReference>
<dbReference type="NCBIfam" id="TIGR01549">
    <property type="entry name" value="HAD-SF-IA-v1"/>
    <property type="match status" value="1"/>
</dbReference>
<dbReference type="AlphaFoldDB" id="A0A1H6Z0A7"/>
<keyword evidence="2" id="KW-1185">Reference proteome</keyword>